<evidence type="ECO:0000313" key="1">
    <source>
        <dbReference type="EMBL" id="ELQ34939.1"/>
    </source>
</evidence>
<dbReference type="AlphaFoldDB" id="A0AA97PHM4"/>
<organism evidence="1">
    <name type="scientific">Pyricularia oryzae (strain Y34)</name>
    <name type="common">Rice blast fungus</name>
    <name type="synonym">Magnaporthe oryzae</name>
    <dbReference type="NCBI Taxonomy" id="1143189"/>
    <lineage>
        <taxon>Eukaryota</taxon>
        <taxon>Fungi</taxon>
        <taxon>Dikarya</taxon>
        <taxon>Ascomycota</taxon>
        <taxon>Pezizomycotina</taxon>
        <taxon>Sordariomycetes</taxon>
        <taxon>Sordariomycetidae</taxon>
        <taxon>Magnaporthales</taxon>
        <taxon>Pyriculariaceae</taxon>
        <taxon>Pyricularia</taxon>
    </lineage>
</organism>
<reference evidence="1" key="1">
    <citation type="journal article" date="2012" name="PLoS Genet.">
        <title>Comparative analysis of the genomes of two field isolates of the rice blast fungus Magnaporthe oryzae.</title>
        <authorList>
            <person name="Xue M."/>
            <person name="Yang J."/>
            <person name="Li Z."/>
            <person name="Hu S."/>
            <person name="Yao N."/>
            <person name="Dean R.A."/>
            <person name="Zhao W."/>
            <person name="Shen M."/>
            <person name="Zhang H."/>
            <person name="Li C."/>
            <person name="Liu L."/>
            <person name="Cao L."/>
            <person name="Xu X."/>
            <person name="Xing Y."/>
            <person name="Hsiang T."/>
            <person name="Zhang Z."/>
            <person name="Xu J.R."/>
            <person name="Peng Y.L."/>
        </authorList>
    </citation>
    <scope>NUCLEOTIDE SEQUENCE</scope>
    <source>
        <strain evidence="1">Y34</strain>
    </source>
</reference>
<protein>
    <submittedName>
        <fullName evidence="1">Uncharacterized protein</fullName>
    </submittedName>
</protein>
<dbReference type="Proteomes" id="UP000011086">
    <property type="component" value="Unassembled WGS sequence"/>
</dbReference>
<accession>A0AA97PHM4</accession>
<gene>
    <name evidence="1" type="ORF">OOU_Y34scaffold00738g1</name>
</gene>
<proteinExistence type="predicted"/>
<sequence>MCVQSKEIYACVGRFTTECSPEANNPNRLEDDTGAQSASATDLSAEVWWTNPVCFERTQGIDAEILPVNAVGAAAESRWRWTWSTSSTPSLTNSICSYDDLLSRSTKVFFSFRANSPLAMARHLSPHSRHRDPQLIAYRLSGSAKRLGEGKHAVPENCHWNCRWEYLKTRAVTRHPARLRKASPTHLMPAMVLATKTRSKCLGSAPRNRSCPR</sequence>
<name>A0AA97PHM4_PYRO3</name>
<dbReference type="EMBL" id="JH793585">
    <property type="protein sequence ID" value="ELQ34939.1"/>
    <property type="molecule type" value="Genomic_DNA"/>
</dbReference>